<evidence type="ECO:0000256" key="5">
    <source>
        <dbReference type="SAM" id="Coils"/>
    </source>
</evidence>
<organism evidence="8 9">
    <name type="scientific">Actinacidiphila guanduensis</name>
    <dbReference type="NCBI Taxonomy" id="310781"/>
    <lineage>
        <taxon>Bacteria</taxon>
        <taxon>Bacillati</taxon>
        <taxon>Actinomycetota</taxon>
        <taxon>Actinomycetes</taxon>
        <taxon>Kitasatosporales</taxon>
        <taxon>Streptomycetaceae</taxon>
        <taxon>Actinacidiphila</taxon>
    </lineage>
</organism>
<evidence type="ECO:0000259" key="7">
    <source>
        <dbReference type="PROSITE" id="PS51935"/>
    </source>
</evidence>
<evidence type="ECO:0000313" key="8">
    <source>
        <dbReference type="EMBL" id="SDO40187.1"/>
    </source>
</evidence>
<accession>A0A1H0J8X5</accession>
<keyword evidence="6" id="KW-0732">Signal</keyword>
<dbReference type="Gene3D" id="3.90.1720.10">
    <property type="entry name" value="endopeptidase domain like (from Nostoc punctiforme)"/>
    <property type="match status" value="1"/>
</dbReference>
<protein>
    <submittedName>
        <fullName evidence="8">Cell wall-associated hydrolase, NlpC family</fullName>
    </submittedName>
</protein>
<dbReference type="InterPro" id="IPR000064">
    <property type="entry name" value="NLP_P60_dom"/>
</dbReference>
<feature type="coiled-coil region" evidence="5">
    <location>
        <begin position="49"/>
        <end position="76"/>
    </location>
</feature>
<evidence type="ECO:0000313" key="9">
    <source>
        <dbReference type="Proteomes" id="UP000199341"/>
    </source>
</evidence>
<keyword evidence="5" id="KW-0175">Coiled coil</keyword>
<sequence>MASHRKPRTRILASAGPRAAVGLTATALASVTLMSETAHAAPAPAKPSISEVKKQVDTLNQQAEVATQQYDQAKEKTAAQRATTNQLLAQVADKTEKMNESRRILGQFADEQYRNGGLDETTQLLLSDDPAEFLSQAHLLDRLSGTQEQALQNFKAQQEQASIQRAKATASLRQLTTAQGRLATQKKNVQTKLAAAQKLLNSLNAAQRAKLAAMQPKPTSTSAKTSYTYNGPASGRAAAAIQFALAQRGKPYVSGGTGPNSYDCSGLTQAAYKAAGITIGRTTWDQVKDGTAVSESDLRPGDLVFFYSGISHVGIYLGNGQVVHAPHTGATVEIAPMSWMPFAAARRIA</sequence>
<dbReference type="GO" id="GO:0006508">
    <property type="term" value="P:proteolysis"/>
    <property type="evidence" value="ECO:0007669"/>
    <property type="project" value="UniProtKB-KW"/>
</dbReference>
<dbReference type="Proteomes" id="UP000199341">
    <property type="component" value="Unassembled WGS sequence"/>
</dbReference>
<feature type="chain" id="PRO_5011455992" evidence="6">
    <location>
        <begin position="41"/>
        <end position="349"/>
    </location>
</feature>
<proteinExistence type="inferred from homology"/>
<evidence type="ECO:0000256" key="2">
    <source>
        <dbReference type="ARBA" id="ARBA00022670"/>
    </source>
</evidence>
<dbReference type="AlphaFoldDB" id="A0A1H0J8X5"/>
<keyword evidence="2" id="KW-0645">Protease</keyword>
<evidence type="ECO:0000256" key="4">
    <source>
        <dbReference type="ARBA" id="ARBA00022807"/>
    </source>
</evidence>
<feature type="domain" description="NlpC/P60" evidence="7">
    <location>
        <begin position="234"/>
        <end position="349"/>
    </location>
</feature>
<dbReference type="InterPro" id="IPR051794">
    <property type="entry name" value="PG_Endopeptidase_C40"/>
</dbReference>
<keyword evidence="3 8" id="KW-0378">Hydrolase</keyword>
<dbReference type="RefSeq" id="WP_093786163.1">
    <property type="nucleotide sequence ID" value="NZ_FNIE01000009.1"/>
</dbReference>
<evidence type="ECO:0000256" key="6">
    <source>
        <dbReference type="SAM" id="SignalP"/>
    </source>
</evidence>
<feature type="signal peptide" evidence="6">
    <location>
        <begin position="1"/>
        <end position="40"/>
    </location>
</feature>
<dbReference type="Pfam" id="PF00877">
    <property type="entry name" value="NLPC_P60"/>
    <property type="match status" value="1"/>
</dbReference>
<dbReference type="STRING" id="310781.SAMN05216259_109288"/>
<comment type="similarity">
    <text evidence="1">Belongs to the peptidase C40 family.</text>
</comment>
<dbReference type="PROSITE" id="PS51935">
    <property type="entry name" value="NLPC_P60"/>
    <property type="match status" value="1"/>
</dbReference>
<dbReference type="SUPFAM" id="SSF54001">
    <property type="entry name" value="Cysteine proteinases"/>
    <property type="match status" value="1"/>
</dbReference>
<evidence type="ECO:0000256" key="3">
    <source>
        <dbReference type="ARBA" id="ARBA00022801"/>
    </source>
</evidence>
<keyword evidence="4" id="KW-0788">Thiol protease</keyword>
<keyword evidence="9" id="KW-1185">Reference proteome</keyword>
<dbReference type="InterPro" id="IPR038765">
    <property type="entry name" value="Papain-like_cys_pep_sf"/>
</dbReference>
<dbReference type="OrthoDB" id="5177647at2"/>
<dbReference type="PANTHER" id="PTHR47359">
    <property type="entry name" value="PEPTIDOGLYCAN DL-ENDOPEPTIDASE CWLO"/>
    <property type="match status" value="1"/>
</dbReference>
<dbReference type="GO" id="GO:0008234">
    <property type="term" value="F:cysteine-type peptidase activity"/>
    <property type="evidence" value="ECO:0007669"/>
    <property type="project" value="UniProtKB-KW"/>
</dbReference>
<dbReference type="Gene3D" id="6.10.250.3150">
    <property type="match status" value="1"/>
</dbReference>
<dbReference type="EMBL" id="FNIE01000009">
    <property type="protein sequence ID" value="SDO40187.1"/>
    <property type="molecule type" value="Genomic_DNA"/>
</dbReference>
<dbReference type="PANTHER" id="PTHR47359:SF3">
    <property type="entry name" value="NLP_P60 DOMAIN-CONTAINING PROTEIN-RELATED"/>
    <property type="match status" value="1"/>
</dbReference>
<reference evidence="8 9" key="1">
    <citation type="submission" date="2016-10" db="EMBL/GenBank/DDBJ databases">
        <authorList>
            <person name="de Groot N.N."/>
        </authorList>
    </citation>
    <scope>NUCLEOTIDE SEQUENCE [LARGE SCALE GENOMIC DNA]</scope>
    <source>
        <strain evidence="8 9">CGMCC 4.2022</strain>
    </source>
</reference>
<gene>
    <name evidence="8" type="ORF">SAMN05216259_109288</name>
</gene>
<evidence type="ECO:0000256" key="1">
    <source>
        <dbReference type="ARBA" id="ARBA00007074"/>
    </source>
</evidence>
<name>A0A1H0J8X5_9ACTN</name>